<comment type="caution">
    <text evidence="1">The sequence shown here is derived from an EMBL/GenBank/DDBJ whole genome shotgun (WGS) entry which is preliminary data.</text>
</comment>
<name>A0A7J6X5Y9_THATH</name>
<dbReference type="Proteomes" id="UP000554482">
    <property type="component" value="Unassembled WGS sequence"/>
</dbReference>
<evidence type="ECO:0000313" key="1">
    <source>
        <dbReference type="EMBL" id="KAF5203990.1"/>
    </source>
</evidence>
<reference evidence="1 2" key="1">
    <citation type="submission" date="2020-06" db="EMBL/GenBank/DDBJ databases">
        <title>Transcriptomic and genomic resources for Thalictrum thalictroides and T. hernandezii: Facilitating candidate gene discovery in an emerging model plant lineage.</title>
        <authorList>
            <person name="Arias T."/>
            <person name="Riano-Pachon D.M."/>
            <person name="Di Stilio V.S."/>
        </authorList>
    </citation>
    <scope>NUCLEOTIDE SEQUENCE [LARGE SCALE GENOMIC DNA]</scope>
    <source>
        <strain evidence="2">cv. WT478/WT964</strain>
        <tissue evidence="1">Leaves</tissue>
    </source>
</reference>
<evidence type="ECO:0000313" key="2">
    <source>
        <dbReference type="Proteomes" id="UP000554482"/>
    </source>
</evidence>
<protein>
    <submittedName>
        <fullName evidence="1">Uncharacterized protein</fullName>
    </submittedName>
</protein>
<organism evidence="1 2">
    <name type="scientific">Thalictrum thalictroides</name>
    <name type="common">Rue-anemone</name>
    <name type="synonym">Anemone thalictroides</name>
    <dbReference type="NCBI Taxonomy" id="46969"/>
    <lineage>
        <taxon>Eukaryota</taxon>
        <taxon>Viridiplantae</taxon>
        <taxon>Streptophyta</taxon>
        <taxon>Embryophyta</taxon>
        <taxon>Tracheophyta</taxon>
        <taxon>Spermatophyta</taxon>
        <taxon>Magnoliopsida</taxon>
        <taxon>Ranunculales</taxon>
        <taxon>Ranunculaceae</taxon>
        <taxon>Thalictroideae</taxon>
        <taxon>Thalictrum</taxon>
    </lineage>
</organism>
<proteinExistence type="predicted"/>
<sequence>MTLIGSHSLAQQDVQHNSKKITAKRAGLLRLELLFSDSVELTFSIRSSLPFTICSFLSWILQPVDNVWTCMLGARRVLKSVKGNGVNVHEYITRKAEYQGFKEIIKSKMQQT</sequence>
<dbReference type="AlphaFoldDB" id="A0A7J6X5Y9"/>
<dbReference type="EMBL" id="JABWDY010005987">
    <property type="protein sequence ID" value="KAF5203990.1"/>
    <property type="molecule type" value="Genomic_DNA"/>
</dbReference>
<accession>A0A7J6X5Y9</accession>
<gene>
    <name evidence="1" type="ORF">FRX31_006412</name>
</gene>
<keyword evidence="2" id="KW-1185">Reference proteome</keyword>